<dbReference type="EMBL" id="SGPX01000003">
    <property type="protein sequence ID" value="MCL6350646.1"/>
    <property type="molecule type" value="Genomic_DNA"/>
</dbReference>
<evidence type="ECO:0000313" key="3">
    <source>
        <dbReference type="EMBL" id="MCL6368044.1"/>
    </source>
</evidence>
<sequence length="349" mass="38650">MYKQAKKPQENKTTAVANSVAQKKNSGKQGFGFVDNRPVIAVQNGLSTAQCVDKKTNVDKKIKQGSMNSGLVLQAQWVYVDVDGGKRLNLSKTEDSTVFILKSDSSKYKVIGTAGDGEPIVIKIGGAYENWRSDNFSEYQNWTKGTNGVSITPPFGNGQVSAYHNRGAPKISSRQDDFGGAKLGDSYVEYKRGLQSGGMTDAQIAQALLDLNDSALVSDLEKRAASMMHVTVYLAEEWRKQGAAKIYRSILRSIIKGERDFSTFENDFAFIPSAEEGREQVARLMDVQRGDKPQKALTKSEQQIFGNMSPPRTEDFDTDDDMKDEKSLKKTRDFSNQNKGASGWHSPWK</sequence>
<keyword evidence="4" id="KW-1185">Reference proteome</keyword>
<reference evidence="3" key="1">
    <citation type="submission" date="2019-02" db="EMBL/GenBank/DDBJ databases">
        <title>New Zealand Erwinia strains with phe-tRNA free attachment sites.</title>
        <authorList>
            <person name="Nunes-Leite L."/>
            <person name="Pitman A.R."/>
        </authorList>
    </citation>
    <scope>NUCLEOTIDE SEQUENCE</scope>
    <source>
        <strain evidence="3">Ec-140</strain>
        <strain evidence="2">Ec-143</strain>
    </source>
</reference>
<dbReference type="RefSeq" id="WP_249681954.1">
    <property type="nucleotide sequence ID" value="NZ_SGPX01000003.1"/>
</dbReference>
<feature type="region of interest" description="Disordered" evidence="1">
    <location>
        <begin position="1"/>
        <end position="21"/>
    </location>
</feature>
<feature type="region of interest" description="Disordered" evidence="1">
    <location>
        <begin position="289"/>
        <end position="349"/>
    </location>
</feature>
<evidence type="ECO:0000256" key="1">
    <source>
        <dbReference type="SAM" id="MobiDB-lite"/>
    </source>
</evidence>
<feature type="compositionally biased region" description="Basic and acidic residues" evidence="1">
    <location>
        <begin position="323"/>
        <end position="333"/>
    </location>
</feature>
<accession>A0AAW5GBD0</accession>
<feature type="compositionally biased region" description="Polar residues" evidence="1">
    <location>
        <begin position="297"/>
        <end position="306"/>
    </location>
</feature>
<gene>
    <name evidence="2" type="ORF">EXT50_05620</name>
    <name evidence="3" type="ORF">EXT53_05620</name>
</gene>
<organism evidence="3 5">
    <name type="scientific">Pectobacterium polaris</name>
    <dbReference type="NCBI Taxonomy" id="2042057"/>
    <lineage>
        <taxon>Bacteria</taxon>
        <taxon>Pseudomonadati</taxon>
        <taxon>Pseudomonadota</taxon>
        <taxon>Gammaproteobacteria</taxon>
        <taxon>Enterobacterales</taxon>
        <taxon>Pectobacteriaceae</taxon>
        <taxon>Pectobacterium</taxon>
    </lineage>
</organism>
<protein>
    <submittedName>
        <fullName evidence="3">Uncharacterized protein</fullName>
    </submittedName>
</protein>
<evidence type="ECO:0000313" key="4">
    <source>
        <dbReference type="Proteomes" id="UP001055618"/>
    </source>
</evidence>
<comment type="caution">
    <text evidence="3">The sequence shown here is derived from an EMBL/GenBank/DDBJ whole genome shotgun (WGS) entry which is preliminary data.</text>
</comment>
<feature type="compositionally biased region" description="Polar residues" evidence="1">
    <location>
        <begin position="11"/>
        <end position="21"/>
    </location>
</feature>
<evidence type="ECO:0000313" key="2">
    <source>
        <dbReference type="EMBL" id="MCL6350646.1"/>
    </source>
</evidence>
<name>A0AAW5GBD0_9GAMM</name>
<proteinExistence type="predicted"/>
<dbReference type="AlphaFoldDB" id="A0AAW5GBD0"/>
<dbReference type="Proteomes" id="UP001055618">
    <property type="component" value="Unassembled WGS sequence"/>
</dbReference>
<dbReference type="EMBL" id="SGPY01000003">
    <property type="protein sequence ID" value="MCL6368044.1"/>
    <property type="molecule type" value="Genomic_DNA"/>
</dbReference>
<dbReference type="Proteomes" id="UP001057360">
    <property type="component" value="Unassembled WGS sequence"/>
</dbReference>
<evidence type="ECO:0000313" key="5">
    <source>
        <dbReference type="Proteomes" id="UP001057360"/>
    </source>
</evidence>